<feature type="non-terminal residue" evidence="4">
    <location>
        <position position="1"/>
    </location>
</feature>
<comment type="similarity">
    <text evidence="1">Belongs to the nitroreductase family.</text>
</comment>
<dbReference type="Gene3D" id="3.40.109.10">
    <property type="entry name" value="NADH Oxidase"/>
    <property type="match status" value="1"/>
</dbReference>
<evidence type="ECO:0000313" key="4">
    <source>
        <dbReference type="EMBL" id="GAH66916.1"/>
    </source>
</evidence>
<sequence>DKEKAYGRGGEVGRDVLSRMDIAIAAQNICLEATELGLGSCIIRSFNQNAVAELLDLPENITPELLVSLGYPMGIPAPPPRRSAEEVIIRWIEGGDEQ</sequence>
<dbReference type="PANTHER" id="PTHR43673:SF10">
    <property type="entry name" value="NADH DEHYDROGENASE_NAD(P)H NITROREDUCTASE XCC3605-RELATED"/>
    <property type="match status" value="1"/>
</dbReference>
<gene>
    <name evidence="4" type="ORF">S03H2_41047</name>
</gene>
<dbReference type="GO" id="GO:0016491">
    <property type="term" value="F:oxidoreductase activity"/>
    <property type="evidence" value="ECO:0007669"/>
    <property type="project" value="UniProtKB-KW"/>
</dbReference>
<dbReference type="AlphaFoldDB" id="X1H9P2"/>
<evidence type="ECO:0000256" key="2">
    <source>
        <dbReference type="ARBA" id="ARBA00023002"/>
    </source>
</evidence>
<dbReference type="InterPro" id="IPR029479">
    <property type="entry name" value="Nitroreductase"/>
</dbReference>
<feature type="domain" description="Nitroreductase" evidence="3">
    <location>
        <begin position="6"/>
        <end position="71"/>
    </location>
</feature>
<reference evidence="4" key="1">
    <citation type="journal article" date="2014" name="Front. Microbiol.">
        <title>High frequency of phylogenetically diverse reductive dehalogenase-homologous genes in deep subseafloor sedimentary metagenomes.</title>
        <authorList>
            <person name="Kawai M."/>
            <person name="Futagami T."/>
            <person name="Toyoda A."/>
            <person name="Takaki Y."/>
            <person name="Nishi S."/>
            <person name="Hori S."/>
            <person name="Arai W."/>
            <person name="Tsubouchi T."/>
            <person name="Morono Y."/>
            <person name="Uchiyama I."/>
            <person name="Ito T."/>
            <person name="Fujiyama A."/>
            <person name="Inagaki F."/>
            <person name="Takami H."/>
        </authorList>
    </citation>
    <scope>NUCLEOTIDE SEQUENCE</scope>
    <source>
        <strain evidence="4">Expedition CK06-06</strain>
    </source>
</reference>
<dbReference type="EMBL" id="BARU01025478">
    <property type="protein sequence ID" value="GAH66916.1"/>
    <property type="molecule type" value="Genomic_DNA"/>
</dbReference>
<dbReference type="Pfam" id="PF00881">
    <property type="entry name" value="Nitroreductase"/>
    <property type="match status" value="1"/>
</dbReference>
<dbReference type="InterPro" id="IPR000415">
    <property type="entry name" value="Nitroreductase-like"/>
</dbReference>
<keyword evidence="2" id="KW-0560">Oxidoreductase</keyword>
<name>X1H9P2_9ZZZZ</name>
<proteinExistence type="inferred from homology"/>
<evidence type="ECO:0000256" key="1">
    <source>
        <dbReference type="ARBA" id="ARBA00007118"/>
    </source>
</evidence>
<protein>
    <recommendedName>
        <fullName evidence="3">Nitroreductase domain-containing protein</fullName>
    </recommendedName>
</protein>
<dbReference type="SUPFAM" id="SSF55469">
    <property type="entry name" value="FMN-dependent nitroreductase-like"/>
    <property type="match status" value="1"/>
</dbReference>
<accession>X1H9P2</accession>
<organism evidence="4">
    <name type="scientific">marine sediment metagenome</name>
    <dbReference type="NCBI Taxonomy" id="412755"/>
    <lineage>
        <taxon>unclassified sequences</taxon>
        <taxon>metagenomes</taxon>
        <taxon>ecological metagenomes</taxon>
    </lineage>
</organism>
<dbReference type="PANTHER" id="PTHR43673">
    <property type="entry name" value="NAD(P)H NITROREDUCTASE YDGI-RELATED"/>
    <property type="match status" value="1"/>
</dbReference>
<evidence type="ECO:0000259" key="3">
    <source>
        <dbReference type="Pfam" id="PF00881"/>
    </source>
</evidence>
<comment type="caution">
    <text evidence="4">The sequence shown here is derived from an EMBL/GenBank/DDBJ whole genome shotgun (WGS) entry which is preliminary data.</text>
</comment>